<dbReference type="InterPro" id="IPR007237">
    <property type="entry name" value="CD20-like"/>
</dbReference>
<feature type="region of interest" description="Disordered" evidence="5">
    <location>
        <begin position="1"/>
        <end position="53"/>
    </location>
</feature>
<dbReference type="OMA" id="NYIMANG"/>
<dbReference type="OrthoDB" id="10027693at2759"/>
<dbReference type="PANTHER" id="PTHR15260">
    <property type="entry name" value="SARCOSPAN"/>
    <property type="match status" value="1"/>
</dbReference>
<sequence>MRGEAPEAMLTTMPDCDESNSSRSTAPLSVARMSRSSRSSSSPELRYTSLEPSLSTAVPVEGADHTQRIDDDGGSVHSDLQRIPNPAQPVHKVSNVTSQTKYDLQCCTLPVCLVTLQLLLGFTIMVFGVTMLLMTPSVKTRDAPYWAGIVLIMAGGIGLYFSATNEQAYSGSIKAFIVKASFFLLSVVCLFVNTIASAFCGIQGENILGLIDLDKPTCISDNHHTCHCTKVESDGLARIYTFLEIIDCQSFLLNLKTYMFIQCILNGLGGITSFLVVILMWRNRYMDFHSGLRFYSYSASIPNHPWSDPQAPPYTNYIMANGDNRQDRYVFDT</sequence>
<evidence type="ECO:0008006" key="9">
    <source>
        <dbReference type="Google" id="ProtNLM"/>
    </source>
</evidence>
<keyword evidence="4 6" id="KW-0472">Membrane</keyword>
<dbReference type="Proteomes" id="UP000887568">
    <property type="component" value="Unplaced"/>
</dbReference>
<organism evidence="7 8">
    <name type="scientific">Patiria miniata</name>
    <name type="common">Bat star</name>
    <name type="synonym">Asterina miniata</name>
    <dbReference type="NCBI Taxonomy" id="46514"/>
    <lineage>
        <taxon>Eukaryota</taxon>
        <taxon>Metazoa</taxon>
        <taxon>Echinodermata</taxon>
        <taxon>Eleutherozoa</taxon>
        <taxon>Asterozoa</taxon>
        <taxon>Asteroidea</taxon>
        <taxon>Valvatacea</taxon>
        <taxon>Valvatida</taxon>
        <taxon>Asterinidae</taxon>
        <taxon>Patiria</taxon>
    </lineage>
</organism>
<feature type="transmembrane region" description="Helical" evidence="6">
    <location>
        <begin position="111"/>
        <end position="133"/>
    </location>
</feature>
<evidence type="ECO:0000256" key="5">
    <source>
        <dbReference type="SAM" id="MobiDB-lite"/>
    </source>
</evidence>
<accession>A0A913ZS08</accession>
<dbReference type="GeneID" id="119726695"/>
<keyword evidence="2 6" id="KW-0812">Transmembrane</keyword>
<feature type="transmembrane region" description="Helical" evidence="6">
    <location>
        <begin position="259"/>
        <end position="281"/>
    </location>
</feature>
<proteinExistence type="predicted"/>
<evidence type="ECO:0000256" key="2">
    <source>
        <dbReference type="ARBA" id="ARBA00022692"/>
    </source>
</evidence>
<name>A0A913ZS08_PATMI</name>
<evidence type="ECO:0000313" key="8">
    <source>
        <dbReference type="Proteomes" id="UP000887568"/>
    </source>
</evidence>
<dbReference type="EnsemblMetazoa" id="XM_038198494.1">
    <property type="protein sequence ID" value="XP_038054422.1"/>
    <property type="gene ID" value="LOC119726695"/>
</dbReference>
<dbReference type="AlphaFoldDB" id="A0A913ZS08"/>
<evidence type="ECO:0000256" key="4">
    <source>
        <dbReference type="ARBA" id="ARBA00023136"/>
    </source>
</evidence>
<evidence type="ECO:0000256" key="6">
    <source>
        <dbReference type="SAM" id="Phobius"/>
    </source>
</evidence>
<evidence type="ECO:0000256" key="1">
    <source>
        <dbReference type="ARBA" id="ARBA00004141"/>
    </source>
</evidence>
<keyword evidence="3 6" id="KW-1133">Transmembrane helix</keyword>
<dbReference type="Pfam" id="PF04103">
    <property type="entry name" value="CD20"/>
    <property type="match status" value="1"/>
</dbReference>
<dbReference type="GO" id="GO:0016010">
    <property type="term" value="C:dystrophin-associated glycoprotein complex"/>
    <property type="evidence" value="ECO:0007669"/>
    <property type="project" value="InterPro"/>
</dbReference>
<dbReference type="RefSeq" id="XP_038054422.1">
    <property type="nucleotide sequence ID" value="XM_038198494.1"/>
</dbReference>
<comment type="subcellular location">
    <subcellularLocation>
        <location evidence="1">Membrane</location>
        <topology evidence="1">Multi-pass membrane protein</topology>
    </subcellularLocation>
</comment>
<feature type="transmembrane region" description="Helical" evidence="6">
    <location>
        <begin position="175"/>
        <end position="199"/>
    </location>
</feature>
<dbReference type="InterPro" id="IPR030429">
    <property type="entry name" value="Sarcospan"/>
</dbReference>
<protein>
    <recommendedName>
        <fullName evidence="9">Sarcospan</fullName>
    </recommendedName>
</protein>
<dbReference type="GO" id="GO:0042383">
    <property type="term" value="C:sarcolemma"/>
    <property type="evidence" value="ECO:0007669"/>
    <property type="project" value="TreeGrafter"/>
</dbReference>
<dbReference type="PANTHER" id="PTHR15260:SF1">
    <property type="entry name" value="SARCOSPAN"/>
    <property type="match status" value="1"/>
</dbReference>
<feature type="transmembrane region" description="Helical" evidence="6">
    <location>
        <begin position="145"/>
        <end position="163"/>
    </location>
</feature>
<evidence type="ECO:0000256" key="3">
    <source>
        <dbReference type="ARBA" id="ARBA00022989"/>
    </source>
</evidence>
<reference evidence="7" key="1">
    <citation type="submission" date="2022-11" db="UniProtKB">
        <authorList>
            <consortium name="EnsemblMetazoa"/>
        </authorList>
    </citation>
    <scope>IDENTIFICATION</scope>
</reference>
<evidence type="ECO:0000313" key="7">
    <source>
        <dbReference type="EnsemblMetazoa" id="XP_038054422.1"/>
    </source>
</evidence>
<keyword evidence="8" id="KW-1185">Reference proteome</keyword>